<dbReference type="InterPro" id="IPR013783">
    <property type="entry name" value="Ig-like_fold"/>
</dbReference>
<feature type="chain" id="PRO_5046337770" description="Protein kinase domain-containing protein" evidence="7">
    <location>
        <begin position="17"/>
        <end position="670"/>
    </location>
</feature>
<keyword evidence="3" id="KW-0808">Transferase</keyword>
<keyword evidence="6" id="KW-0472">Membrane</keyword>
<dbReference type="InterPro" id="IPR014756">
    <property type="entry name" value="Ig_E-set"/>
</dbReference>
<name>A0ABQ0DG64_9EUKA</name>
<keyword evidence="6" id="KW-1133">Transmembrane helix</keyword>
<feature type="binding site" evidence="5">
    <location>
        <position position="431"/>
    </location>
    <ligand>
        <name>ATP</name>
        <dbReference type="ChEBI" id="CHEBI:30616"/>
    </ligand>
</feature>
<feature type="signal peptide" evidence="7">
    <location>
        <begin position="1"/>
        <end position="16"/>
    </location>
</feature>
<dbReference type="InterPro" id="IPR002909">
    <property type="entry name" value="IPT_dom"/>
</dbReference>
<evidence type="ECO:0000313" key="10">
    <source>
        <dbReference type="Proteomes" id="UP001628156"/>
    </source>
</evidence>
<keyword evidence="1" id="KW-0723">Serine/threonine-protein kinase</keyword>
<evidence type="ECO:0000256" key="5">
    <source>
        <dbReference type="PROSITE-ProRule" id="PRU10141"/>
    </source>
</evidence>
<evidence type="ECO:0000256" key="4">
    <source>
        <dbReference type="ARBA" id="ARBA00022840"/>
    </source>
</evidence>
<sequence>MLLSFIIVFIIKYSNGSYQFNSELEFIFESNQTIPYDTQCPENLQYISTTDCSRSNSFLFNPFYKTIEILNDTICEYVNITLQYGSNLDLYSPPSFLQIKINNDQKQSTLNTQPWGTLGNCVKTLIFTMKGNSVINGLNSIQLIELNNILCIHLFKVTFHFKTTLPEIISLFPSSAPITGGSLIKITTQLNIESSRKFSCYFDIIEVPFQHIDDTHGYCILPSITTLNNWININVILERPGLSLSVTNSFVKFSFYNITLTSAELITFTQSQVILVKGNGFLSTNNAKCKIKKDQEEFIVNALYEEETKLFCDVDNIISKLFNSTINLGIILNGQDESPQHLSFFIPIESASNTSLAHRLIIVVTSILIIGIIVLVLIFVILCIIKTKKKNIPLTEDFINPNEVVCDIILGKGTFGNVWRATWRGQSVAVKLIPTRMVIDNTILQFTKEVQLMKHLRHPCVLQLFGSGTDMNNILIVMELMERGSVRNILADKSIYLTWKRRLKMLHDAASGMYYLHNKIPPIIHRDLKSSNLLVDSLWRVKVSDFGLSISLNNNETIKTTVCGTLSWIAPEILARKPYCQKVDVYSFGIIMWEFLTRDIPYKNIPLKSISDYVVNAHLRPKIPENVDLMYSSLMARCWNEQPSNRPDFEEVVNVLASFITSNQEIALIN</sequence>
<dbReference type="Gene3D" id="1.10.510.10">
    <property type="entry name" value="Transferase(Phosphotransferase) domain 1"/>
    <property type="match status" value="1"/>
</dbReference>
<dbReference type="CDD" id="cd13999">
    <property type="entry name" value="STKc_MAP3K-like"/>
    <property type="match status" value="1"/>
</dbReference>
<protein>
    <recommendedName>
        <fullName evidence="8">Protein kinase domain-containing protein</fullName>
    </recommendedName>
</protein>
<dbReference type="EMBL" id="BAAFRS010000085">
    <property type="protein sequence ID" value="GAB1221842.1"/>
    <property type="molecule type" value="Genomic_DNA"/>
</dbReference>
<gene>
    <name evidence="9" type="ORF">ENUP19_0085G0061</name>
</gene>
<dbReference type="InterPro" id="IPR008271">
    <property type="entry name" value="Ser/Thr_kinase_AS"/>
</dbReference>
<comment type="caution">
    <text evidence="9">The sequence shown here is derived from an EMBL/GenBank/DDBJ whole genome shotgun (WGS) entry which is preliminary data.</text>
</comment>
<keyword evidence="2 5" id="KW-0547">Nucleotide-binding</keyword>
<dbReference type="InterPro" id="IPR017441">
    <property type="entry name" value="Protein_kinase_ATP_BS"/>
</dbReference>
<dbReference type="InterPro" id="IPR051681">
    <property type="entry name" value="Ser/Thr_Kinases-Pseudokinases"/>
</dbReference>
<dbReference type="PROSITE" id="PS50011">
    <property type="entry name" value="PROTEIN_KINASE_DOM"/>
    <property type="match status" value="1"/>
</dbReference>
<evidence type="ECO:0000256" key="7">
    <source>
        <dbReference type="SAM" id="SignalP"/>
    </source>
</evidence>
<dbReference type="SMART" id="SM00220">
    <property type="entry name" value="S_TKc"/>
    <property type="match status" value="1"/>
</dbReference>
<evidence type="ECO:0000256" key="1">
    <source>
        <dbReference type="ARBA" id="ARBA00022527"/>
    </source>
</evidence>
<evidence type="ECO:0000256" key="6">
    <source>
        <dbReference type="SAM" id="Phobius"/>
    </source>
</evidence>
<feature type="transmembrane region" description="Helical" evidence="6">
    <location>
        <begin position="360"/>
        <end position="385"/>
    </location>
</feature>
<dbReference type="PROSITE" id="PS00107">
    <property type="entry name" value="PROTEIN_KINASE_ATP"/>
    <property type="match status" value="1"/>
</dbReference>
<evidence type="ECO:0000259" key="8">
    <source>
        <dbReference type="PROSITE" id="PS50011"/>
    </source>
</evidence>
<accession>A0ABQ0DG64</accession>
<keyword evidence="3" id="KW-0418">Kinase</keyword>
<dbReference type="CDD" id="cd00603">
    <property type="entry name" value="IPT_PCSR"/>
    <property type="match status" value="1"/>
</dbReference>
<dbReference type="PRINTS" id="PR00109">
    <property type="entry name" value="TYRKINASE"/>
</dbReference>
<dbReference type="InterPro" id="IPR001245">
    <property type="entry name" value="Ser-Thr/Tyr_kinase_cat_dom"/>
</dbReference>
<evidence type="ECO:0000313" key="9">
    <source>
        <dbReference type="EMBL" id="GAB1221842.1"/>
    </source>
</evidence>
<evidence type="ECO:0000256" key="2">
    <source>
        <dbReference type="ARBA" id="ARBA00022741"/>
    </source>
</evidence>
<keyword evidence="10" id="KW-1185">Reference proteome</keyword>
<dbReference type="PROSITE" id="PS00108">
    <property type="entry name" value="PROTEIN_KINASE_ST"/>
    <property type="match status" value="1"/>
</dbReference>
<dbReference type="PANTHER" id="PTHR44329">
    <property type="entry name" value="SERINE/THREONINE-PROTEIN KINASE TNNI3K-RELATED"/>
    <property type="match status" value="1"/>
</dbReference>
<dbReference type="InterPro" id="IPR011009">
    <property type="entry name" value="Kinase-like_dom_sf"/>
</dbReference>
<reference evidence="9 10" key="1">
    <citation type="journal article" date="2019" name="PLoS Negl. Trop. Dis.">
        <title>Whole genome sequencing of Entamoeba nuttalli reveals mammalian host-related molecular signatures and a novel octapeptide-repeat surface protein.</title>
        <authorList>
            <person name="Tanaka M."/>
            <person name="Makiuchi T."/>
            <person name="Komiyama T."/>
            <person name="Shiina T."/>
            <person name="Osaki K."/>
            <person name="Tachibana H."/>
        </authorList>
    </citation>
    <scope>NUCLEOTIDE SEQUENCE [LARGE SCALE GENOMIC DNA]</scope>
    <source>
        <strain evidence="9 10">P19-061405</strain>
    </source>
</reference>
<keyword evidence="6" id="KW-0812">Transmembrane</keyword>
<proteinExistence type="predicted"/>
<evidence type="ECO:0000256" key="3">
    <source>
        <dbReference type="ARBA" id="ARBA00022777"/>
    </source>
</evidence>
<dbReference type="SUPFAM" id="SSF81296">
    <property type="entry name" value="E set domains"/>
    <property type="match status" value="1"/>
</dbReference>
<dbReference type="InterPro" id="IPR000719">
    <property type="entry name" value="Prot_kinase_dom"/>
</dbReference>
<keyword evidence="4 5" id="KW-0067">ATP-binding</keyword>
<keyword evidence="7" id="KW-0732">Signal</keyword>
<dbReference type="PANTHER" id="PTHR44329:SF298">
    <property type="entry name" value="MIXED LINEAGE KINASE DOMAIN-LIKE PROTEIN"/>
    <property type="match status" value="1"/>
</dbReference>
<organism evidence="9 10">
    <name type="scientific">Entamoeba nuttalli</name>
    <dbReference type="NCBI Taxonomy" id="412467"/>
    <lineage>
        <taxon>Eukaryota</taxon>
        <taxon>Amoebozoa</taxon>
        <taxon>Evosea</taxon>
        <taxon>Archamoebae</taxon>
        <taxon>Mastigamoebida</taxon>
        <taxon>Entamoebidae</taxon>
        <taxon>Entamoeba</taxon>
    </lineage>
</organism>
<dbReference type="Pfam" id="PF07714">
    <property type="entry name" value="PK_Tyr_Ser-Thr"/>
    <property type="match status" value="1"/>
</dbReference>
<dbReference type="Gene3D" id="2.60.40.10">
    <property type="entry name" value="Immunoglobulins"/>
    <property type="match status" value="1"/>
</dbReference>
<dbReference type="SUPFAM" id="SSF56112">
    <property type="entry name" value="Protein kinase-like (PK-like)"/>
    <property type="match status" value="1"/>
</dbReference>
<dbReference type="Proteomes" id="UP001628156">
    <property type="component" value="Unassembled WGS sequence"/>
</dbReference>
<dbReference type="Pfam" id="PF01833">
    <property type="entry name" value="TIG"/>
    <property type="match status" value="1"/>
</dbReference>
<feature type="domain" description="Protein kinase" evidence="8">
    <location>
        <begin position="404"/>
        <end position="660"/>
    </location>
</feature>